<evidence type="ECO:0000256" key="2">
    <source>
        <dbReference type="SAM" id="MobiDB-lite"/>
    </source>
</evidence>
<comment type="similarity">
    <text evidence="1">Belongs to the CAF1 family.</text>
</comment>
<dbReference type="OrthoDB" id="1432093at2759"/>
<gene>
    <name evidence="3" type="ORF">H4R20_005607</name>
</gene>
<dbReference type="SUPFAM" id="SSF82708">
    <property type="entry name" value="R3H domain"/>
    <property type="match status" value="1"/>
</dbReference>
<dbReference type="InterPro" id="IPR051181">
    <property type="entry name" value="CAF1_poly(A)_ribonucleases"/>
</dbReference>
<dbReference type="InterPro" id="IPR006941">
    <property type="entry name" value="RNase_CAF1"/>
</dbReference>
<name>A0A9W8HQ07_9FUNG</name>
<dbReference type="AlphaFoldDB" id="A0A9W8HQ07"/>
<evidence type="ECO:0000313" key="3">
    <source>
        <dbReference type="EMBL" id="KAJ2796197.1"/>
    </source>
</evidence>
<sequence>MDVTRENFEKVLREFEAAIAQCDFVAIDMEMTGLYESKELQPSRLDTLDERYAKLKRSVELYGVIQVGVCLFTWVDGHKQGQREGAAAATDGGTDDPGGGADETANGTGDVGGYYEARPFNFNVFPSSSVGGIAVDAHFGCKSSAFEFLARNSFDFNKWVYQGVPYLRTEDAERIRKERMAMLTSRQRKIDADDRHREFVRDFEVALGAFVDSGEQVLRYETGNSYQRKLIHNIVSSHDTLGTRGRNDCIEIFKGSRSAMAKHTAQKIKTLNQNVKNARGFCAVIDLLSAARKPVVGHNMLLDVLHAFSKFHRPLPARREEFERALAQFLPVLIDTKFIIESTPGIKDRYGTSSLDEIAPMLEREAGSGLASIRLHPRFTRSASRNMHEAGYDAYMTGASFIRLLKLDGGVSRAAEQSSELVLYRYINKLHLSTATAKFWAMAS</sequence>
<dbReference type="EMBL" id="JANBUO010001970">
    <property type="protein sequence ID" value="KAJ2796197.1"/>
    <property type="molecule type" value="Genomic_DNA"/>
</dbReference>
<protein>
    <submittedName>
        <fullName evidence="3">Uncharacterized protein</fullName>
    </submittedName>
</protein>
<dbReference type="PANTHER" id="PTHR15092">
    <property type="entry name" value="POLY A -SPECIFIC RIBONUCLEASE/TARGET OF EGR1, MEMBER 1"/>
    <property type="match status" value="1"/>
</dbReference>
<dbReference type="GO" id="GO:0000175">
    <property type="term" value="F:3'-5'-RNA exonuclease activity"/>
    <property type="evidence" value="ECO:0007669"/>
    <property type="project" value="TreeGrafter"/>
</dbReference>
<proteinExistence type="inferred from homology"/>
<dbReference type="SUPFAM" id="SSF53098">
    <property type="entry name" value="Ribonuclease H-like"/>
    <property type="match status" value="1"/>
</dbReference>
<evidence type="ECO:0000256" key="1">
    <source>
        <dbReference type="ARBA" id="ARBA00008372"/>
    </source>
</evidence>
<dbReference type="Pfam" id="PF04857">
    <property type="entry name" value="CAF1"/>
    <property type="match status" value="1"/>
</dbReference>
<organism evidence="3 4">
    <name type="scientific">Coemansia guatemalensis</name>
    <dbReference type="NCBI Taxonomy" id="2761395"/>
    <lineage>
        <taxon>Eukaryota</taxon>
        <taxon>Fungi</taxon>
        <taxon>Fungi incertae sedis</taxon>
        <taxon>Zoopagomycota</taxon>
        <taxon>Kickxellomycotina</taxon>
        <taxon>Kickxellomycetes</taxon>
        <taxon>Kickxellales</taxon>
        <taxon>Kickxellaceae</taxon>
        <taxon>Coemansia</taxon>
    </lineage>
</organism>
<dbReference type="Gene3D" id="3.30.420.10">
    <property type="entry name" value="Ribonuclease H-like superfamily/Ribonuclease H"/>
    <property type="match status" value="2"/>
</dbReference>
<comment type="caution">
    <text evidence="3">The sequence shown here is derived from an EMBL/GenBank/DDBJ whole genome shotgun (WGS) entry which is preliminary data.</text>
</comment>
<dbReference type="InterPro" id="IPR012337">
    <property type="entry name" value="RNaseH-like_sf"/>
</dbReference>
<accession>A0A9W8HQ07</accession>
<evidence type="ECO:0000313" key="4">
    <source>
        <dbReference type="Proteomes" id="UP001140094"/>
    </source>
</evidence>
<dbReference type="GO" id="GO:0003723">
    <property type="term" value="F:RNA binding"/>
    <property type="evidence" value="ECO:0007669"/>
    <property type="project" value="TreeGrafter"/>
</dbReference>
<keyword evidence="4" id="KW-1185">Reference proteome</keyword>
<reference evidence="3" key="1">
    <citation type="submission" date="2022-07" db="EMBL/GenBank/DDBJ databases">
        <title>Phylogenomic reconstructions and comparative analyses of Kickxellomycotina fungi.</title>
        <authorList>
            <person name="Reynolds N.K."/>
            <person name="Stajich J.E."/>
            <person name="Barry K."/>
            <person name="Grigoriev I.V."/>
            <person name="Crous P."/>
            <person name="Smith M.E."/>
        </authorList>
    </citation>
    <scope>NUCLEOTIDE SEQUENCE</scope>
    <source>
        <strain evidence="3">NRRL 1565</strain>
    </source>
</reference>
<feature type="region of interest" description="Disordered" evidence="2">
    <location>
        <begin position="85"/>
        <end position="107"/>
    </location>
</feature>
<dbReference type="InterPro" id="IPR036397">
    <property type="entry name" value="RNaseH_sf"/>
</dbReference>
<dbReference type="InterPro" id="IPR036867">
    <property type="entry name" value="R3H_dom_sf"/>
</dbReference>
<dbReference type="Proteomes" id="UP001140094">
    <property type="component" value="Unassembled WGS sequence"/>
</dbReference>
<dbReference type="PANTHER" id="PTHR15092:SF22">
    <property type="entry name" value="POLY(A)-SPECIFIC RIBONUCLEASE PNLDC1"/>
    <property type="match status" value="1"/>
</dbReference>